<dbReference type="EMBL" id="FOEE01000002">
    <property type="protein sequence ID" value="SEO60597.1"/>
    <property type="molecule type" value="Genomic_DNA"/>
</dbReference>
<dbReference type="OrthoDB" id="3481501at2"/>
<dbReference type="Proteomes" id="UP000198960">
    <property type="component" value="Unassembled WGS sequence"/>
</dbReference>
<accession>A0A1H8R2R5</accession>
<evidence type="ECO:0000313" key="2">
    <source>
        <dbReference type="Proteomes" id="UP000198960"/>
    </source>
</evidence>
<sequence length="102" mass="11515">MAKYVLLALNGPTDGEGDEQAFNTWYDEVHLPDLLSIDGVTSARRYKVVLGNRVEWPYVAAYEIETDDVEAFMNDLGTKPRPFTPTMDRTRSGFVLAQQISE</sequence>
<dbReference type="SUPFAM" id="SSF54909">
    <property type="entry name" value="Dimeric alpha+beta barrel"/>
    <property type="match status" value="1"/>
</dbReference>
<name>A0A1H8R2R5_9ACTN</name>
<keyword evidence="2" id="KW-1185">Reference proteome</keyword>
<dbReference type="RefSeq" id="WP_139220401.1">
    <property type="nucleotide sequence ID" value="NZ_FOEE01000002.1"/>
</dbReference>
<dbReference type="STRING" id="673521.SAMN05660991_00956"/>
<evidence type="ECO:0000313" key="1">
    <source>
        <dbReference type="EMBL" id="SEO60597.1"/>
    </source>
</evidence>
<organism evidence="1 2">
    <name type="scientific">Trujillonella endophytica</name>
    <dbReference type="NCBI Taxonomy" id="673521"/>
    <lineage>
        <taxon>Bacteria</taxon>
        <taxon>Bacillati</taxon>
        <taxon>Actinomycetota</taxon>
        <taxon>Actinomycetes</taxon>
        <taxon>Geodermatophilales</taxon>
        <taxon>Geodermatophilaceae</taxon>
        <taxon>Trujillonella</taxon>
    </lineage>
</organism>
<dbReference type="InterPro" id="IPR011008">
    <property type="entry name" value="Dimeric_a/b-barrel"/>
</dbReference>
<evidence type="ECO:0008006" key="3">
    <source>
        <dbReference type="Google" id="ProtNLM"/>
    </source>
</evidence>
<reference evidence="2" key="1">
    <citation type="submission" date="2016-10" db="EMBL/GenBank/DDBJ databases">
        <authorList>
            <person name="Varghese N."/>
            <person name="Submissions S."/>
        </authorList>
    </citation>
    <scope>NUCLEOTIDE SEQUENCE [LARGE SCALE GENOMIC DNA]</scope>
    <source>
        <strain evidence="2">DSM 45413</strain>
    </source>
</reference>
<proteinExistence type="predicted"/>
<gene>
    <name evidence="1" type="ORF">SAMN05660991_00956</name>
</gene>
<dbReference type="AlphaFoldDB" id="A0A1H8R2R5"/>
<dbReference type="Gene3D" id="3.30.70.100">
    <property type="match status" value="1"/>
</dbReference>
<protein>
    <recommendedName>
        <fullName evidence="3">EthD domain-containing protein</fullName>
    </recommendedName>
</protein>